<reference evidence="4" key="2">
    <citation type="submission" date="2019-09" db="UniProtKB">
        <authorList>
            <consortium name="WormBaseParasite"/>
        </authorList>
    </citation>
    <scope>IDENTIFICATION</scope>
</reference>
<dbReference type="OrthoDB" id="10474357at2759"/>
<dbReference type="EMBL" id="UZAH01025343">
    <property type="protein sequence ID" value="VDO61955.1"/>
    <property type="molecule type" value="Genomic_DNA"/>
</dbReference>
<evidence type="ECO:0000313" key="2">
    <source>
        <dbReference type="EMBL" id="VDO61955.1"/>
    </source>
</evidence>
<sequence>MTLSVPECTEMNRTRIASQRKMSLGSAPLLANGGRTPPPSRRTSIAGTIRTLAITARRNSSPLSRKSTKKMKKSRLVGKNGICNVYNTNVPKKDRQYLRFSVLVVLSNTDLLKDSINSSCPICLSDNKLYKGDEAFFVSLLLIQETLYFTHFGHLCTHRETCHEISCFFLFYVPSKPISLSQIFIPPLFAFIWSFRFSRTCFAFRILHYITGFLCLCCCDAETVRRKASNNLQFYSS</sequence>
<feature type="region of interest" description="Disordered" evidence="1">
    <location>
        <begin position="16"/>
        <end position="43"/>
    </location>
</feature>
<reference evidence="2 3" key="1">
    <citation type="submission" date="2018-11" db="EMBL/GenBank/DDBJ databases">
        <authorList>
            <consortium name="Pathogen Informatics"/>
        </authorList>
    </citation>
    <scope>NUCLEOTIDE SEQUENCE [LARGE SCALE GENOMIC DNA]</scope>
</reference>
<protein>
    <submittedName>
        <fullName evidence="2 4">Uncharacterized protein</fullName>
    </submittedName>
</protein>
<dbReference type="WBParaSite" id="HPBE_0000465301-mRNA-1">
    <property type="protein sequence ID" value="HPBE_0000465301-mRNA-1"/>
    <property type="gene ID" value="HPBE_0000465301"/>
</dbReference>
<accession>A0A3P8ALR2</accession>
<evidence type="ECO:0000313" key="4">
    <source>
        <dbReference type="WBParaSite" id="HPBE_0000465301-mRNA-1"/>
    </source>
</evidence>
<evidence type="ECO:0000313" key="3">
    <source>
        <dbReference type="Proteomes" id="UP000050761"/>
    </source>
</evidence>
<dbReference type="AlphaFoldDB" id="A0A3P8ALR2"/>
<name>A0A3P8ALR2_HELPZ</name>
<proteinExistence type="predicted"/>
<gene>
    <name evidence="2" type="ORF">HPBE_LOCUS4654</name>
</gene>
<keyword evidence="3" id="KW-1185">Reference proteome</keyword>
<dbReference type="Proteomes" id="UP000050761">
    <property type="component" value="Unassembled WGS sequence"/>
</dbReference>
<evidence type="ECO:0000256" key="1">
    <source>
        <dbReference type="SAM" id="MobiDB-lite"/>
    </source>
</evidence>
<organism evidence="2">
    <name type="scientific">Heligmosomoides polygyrus</name>
    <name type="common">Parasitic roundworm</name>
    <dbReference type="NCBI Taxonomy" id="6339"/>
    <lineage>
        <taxon>Eukaryota</taxon>
        <taxon>Metazoa</taxon>
        <taxon>Ecdysozoa</taxon>
        <taxon>Nematoda</taxon>
        <taxon>Chromadorea</taxon>
        <taxon>Rhabditida</taxon>
        <taxon>Rhabditina</taxon>
        <taxon>Rhabditomorpha</taxon>
        <taxon>Strongyloidea</taxon>
        <taxon>Heligmosomidae</taxon>
        <taxon>Heligmosomoides</taxon>
    </lineage>
</organism>